<dbReference type="OrthoDB" id="4500247at2"/>
<comment type="caution">
    <text evidence="5">The sequence shown here is derived from an EMBL/GenBank/DDBJ whole genome shotgun (WGS) entry which is preliminary data.</text>
</comment>
<dbReference type="Gene3D" id="3.90.1750.20">
    <property type="entry name" value="Putative Large Serine Recombinase, Chain B, Domain 2"/>
    <property type="match status" value="1"/>
</dbReference>
<proteinExistence type="predicted"/>
<organism evidence="5 6">
    <name type="scientific">Nocardioides silvaticus</name>
    <dbReference type="NCBI Taxonomy" id="2201891"/>
    <lineage>
        <taxon>Bacteria</taxon>
        <taxon>Bacillati</taxon>
        <taxon>Actinomycetota</taxon>
        <taxon>Actinomycetes</taxon>
        <taxon>Propionibacteriales</taxon>
        <taxon>Nocardioidaceae</taxon>
        <taxon>Nocardioides</taxon>
    </lineage>
</organism>
<dbReference type="InterPro" id="IPR038109">
    <property type="entry name" value="DNA_bind_recomb_sf"/>
</dbReference>
<dbReference type="InterPro" id="IPR050639">
    <property type="entry name" value="SSR_resolvase"/>
</dbReference>
<dbReference type="PANTHER" id="PTHR30461:SF23">
    <property type="entry name" value="DNA RECOMBINASE-RELATED"/>
    <property type="match status" value="1"/>
</dbReference>
<keyword evidence="1" id="KW-0175">Coiled coil</keyword>
<protein>
    <recommendedName>
        <fullName evidence="7">Recombinase domain-containing protein</fullName>
    </recommendedName>
</protein>
<keyword evidence="6" id="KW-1185">Reference proteome</keyword>
<dbReference type="GO" id="GO:0003677">
    <property type="term" value="F:DNA binding"/>
    <property type="evidence" value="ECO:0007669"/>
    <property type="project" value="InterPro"/>
</dbReference>
<dbReference type="SMART" id="SM00857">
    <property type="entry name" value="Resolvase"/>
    <property type="match status" value="1"/>
</dbReference>
<evidence type="ECO:0000313" key="5">
    <source>
        <dbReference type="EMBL" id="PWN00981.1"/>
    </source>
</evidence>
<dbReference type="SUPFAM" id="SSF53041">
    <property type="entry name" value="Resolvase-like"/>
    <property type="match status" value="1"/>
</dbReference>
<feature type="region of interest" description="Disordered" evidence="2">
    <location>
        <begin position="740"/>
        <end position="766"/>
    </location>
</feature>
<dbReference type="CDD" id="cd00338">
    <property type="entry name" value="Ser_Recombinase"/>
    <property type="match status" value="1"/>
</dbReference>
<evidence type="ECO:0000259" key="3">
    <source>
        <dbReference type="PROSITE" id="PS51736"/>
    </source>
</evidence>
<dbReference type="EMBL" id="QGDD01000012">
    <property type="protein sequence ID" value="PWN00981.1"/>
    <property type="molecule type" value="Genomic_DNA"/>
</dbReference>
<feature type="domain" description="Resolvase/invertase-type recombinase catalytic" evidence="3">
    <location>
        <begin position="278"/>
        <end position="431"/>
    </location>
</feature>
<name>A0A316TBU2_9ACTN</name>
<evidence type="ECO:0000259" key="4">
    <source>
        <dbReference type="PROSITE" id="PS51737"/>
    </source>
</evidence>
<dbReference type="PROSITE" id="PS51737">
    <property type="entry name" value="RECOMBINASE_DNA_BIND"/>
    <property type="match status" value="1"/>
</dbReference>
<dbReference type="Gene3D" id="3.40.50.1390">
    <property type="entry name" value="Resolvase, N-terminal catalytic domain"/>
    <property type="match status" value="1"/>
</dbReference>
<dbReference type="Pfam" id="PF02720">
    <property type="entry name" value="DUF222"/>
    <property type="match status" value="1"/>
</dbReference>
<dbReference type="InterPro" id="IPR011109">
    <property type="entry name" value="DNA_bind_recombinase_dom"/>
</dbReference>
<dbReference type="InterPro" id="IPR036162">
    <property type="entry name" value="Resolvase-like_N_sf"/>
</dbReference>
<dbReference type="GO" id="GO:0000150">
    <property type="term" value="F:DNA strand exchange activity"/>
    <property type="evidence" value="ECO:0007669"/>
    <property type="project" value="InterPro"/>
</dbReference>
<feature type="domain" description="Recombinase" evidence="4">
    <location>
        <begin position="438"/>
        <end position="559"/>
    </location>
</feature>
<evidence type="ECO:0000313" key="6">
    <source>
        <dbReference type="Proteomes" id="UP000245507"/>
    </source>
</evidence>
<sequence length="766" mass="85204">MVAHLTPAPHPIRAAAATAKAAFKDVRDVQPVFMSPADQETAVRELAELEAMVAEARLRVVAAAQDTASRAGARDLGAWLSTLTLTDFNHGRADACLAEALDRRWSKVAAGMADGSVSADQAQVVVHALDALPKDLDPELVAKAEQQLVDYCKDFRPRDLRRLGRRILEIVAPDIAEAEEAKRLEDEERRAREKCRLVFKPIGDGTTRLTGVLPDLDAHRLRTYLDAFTSPRKAEHAAGGEEDRIPYPRRLGHAFCALHKPRCWYHASMTATAADTLTAREYLRVSQDKSKRERSIEEQHADNERAAAARGVTLAEPYRDKPMSASRYGTKTRDAFARLLDDLEQGRFDANELWLWEPSRGSRKVSEWARLVEACEAARVSIFVTAHRRVYDPSNGRDRRSLYEDANDSEYESSKVSDRVMRAVAANAEAGLPHGPTPYGYQRIYDPVTRRLVSQEPHPEEAPVVREAYDRFLGGESLYAIAKDFEGRGVATRKGKVITARLLRDILMSPTYAGWRTHRTSPDQPRWCLDGKVQGTWEPLVPEATYLTVRSTLEGESRRSTRPVHRAGKARHLLSFTAVCDVCEGPLVVTYRRGSDQYQCHQGGHVRIDKGELDALAEEVLLGFLSRKDAFQGMAAAETDGTKLRAVRADLTVARGELRALREGVAAGRLSVANLAVVEPRLLQRVEGLEAEERDLSTPSVLRGLFQPGPGARARWQAADPTTRRQVARLLLTPEHLGQLRVDRRPPGSGSRRIPARDRVAWAKAD</sequence>
<dbReference type="InterPro" id="IPR006119">
    <property type="entry name" value="Resolv_N"/>
</dbReference>
<feature type="coiled-coil region" evidence="1">
    <location>
        <begin position="39"/>
        <end position="66"/>
    </location>
</feature>
<dbReference type="RefSeq" id="WP_109697263.1">
    <property type="nucleotide sequence ID" value="NZ_QGDD01000012.1"/>
</dbReference>
<accession>A0A316TBU2</accession>
<evidence type="ECO:0008006" key="7">
    <source>
        <dbReference type="Google" id="ProtNLM"/>
    </source>
</evidence>
<dbReference type="PROSITE" id="PS51736">
    <property type="entry name" value="RECOMBINASES_3"/>
    <property type="match status" value="1"/>
</dbReference>
<dbReference type="Pfam" id="PF00239">
    <property type="entry name" value="Resolvase"/>
    <property type="match status" value="1"/>
</dbReference>
<dbReference type="Pfam" id="PF07508">
    <property type="entry name" value="Recombinase"/>
    <property type="match status" value="1"/>
</dbReference>
<dbReference type="AlphaFoldDB" id="A0A316TBU2"/>
<evidence type="ECO:0000256" key="2">
    <source>
        <dbReference type="SAM" id="MobiDB-lite"/>
    </source>
</evidence>
<dbReference type="Proteomes" id="UP000245507">
    <property type="component" value="Unassembled WGS sequence"/>
</dbReference>
<feature type="compositionally biased region" description="Basic and acidic residues" evidence="2">
    <location>
        <begin position="755"/>
        <end position="766"/>
    </location>
</feature>
<gene>
    <name evidence="5" type="ORF">DJ010_20380</name>
</gene>
<dbReference type="InterPro" id="IPR003870">
    <property type="entry name" value="DUF222"/>
</dbReference>
<dbReference type="PANTHER" id="PTHR30461">
    <property type="entry name" value="DNA-INVERTASE FROM LAMBDOID PROPHAGE"/>
    <property type="match status" value="1"/>
</dbReference>
<evidence type="ECO:0000256" key="1">
    <source>
        <dbReference type="SAM" id="Coils"/>
    </source>
</evidence>
<reference evidence="5 6" key="1">
    <citation type="submission" date="2018-05" db="EMBL/GenBank/DDBJ databases">
        <title>Nocardioides silvaticus genome.</title>
        <authorList>
            <person name="Li C."/>
            <person name="Wang G."/>
        </authorList>
    </citation>
    <scope>NUCLEOTIDE SEQUENCE [LARGE SCALE GENOMIC DNA]</scope>
    <source>
        <strain evidence="5 6">CCTCC AB 2018079</strain>
    </source>
</reference>